<keyword evidence="4" id="KW-1185">Reference proteome</keyword>
<dbReference type="Proteomes" id="UP000092716">
    <property type="component" value="Chromosome 12"/>
</dbReference>
<organism evidence="3 4">
    <name type="scientific">Plasmodium coatneyi</name>
    <dbReference type="NCBI Taxonomy" id="208452"/>
    <lineage>
        <taxon>Eukaryota</taxon>
        <taxon>Sar</taxon>
        <taxon>Alveolata</taxon>
        <taxon>Apicomplexa</taxon>
        <taxon>Aconoidasida</taxon>
        <taxon>Haemosporida</taxon>
        <taxon>Plasmodiidae</taxon>
        <taxon>Plasmodium</taxon>
    </lineage>
</organism>
<dbReference type="InterPro" id="IPR019083">
    <property type="entry name" value="SAM_Ribosomal_mS41"/>
</dbReference>
<dbReference type="Pfam" id="PF09597">
    <property type="entry name" value="SAM_Ribosomal_mS41"/>
    <property type="match status" value="1"/>
</dbReference>
<protein>
    <recommendedName>
        <fullName evidence="2">Small ribosomal subunit protein mS41 SAM domain-containing protein</fullName>
    </recommendedName>
</protein>
<dbReference type="VEuPathDB" id="PlasmoDB:PCOAH_00038200"/>
<feature type="domain" description="Small ribosomal subunit protein mS41 SAM" evidence="2">
    <location>
        <begin position="75"/>
        <end position="134"/>
    </location>
</feature>
<dbReference type="EMBL" id="CP016250">
    <property type="protein sequence ID" value="ANQ09789.1"/>
    <property type="molecule type" value="Genomic_DNA"/>
</dbReference>
<gene>
    <name evidence="3" type="ORF">PCOAH_00038200</name>
</gene>
<name>A0A1B1E4T3_9APIC</name>
<evidence type="ECO:0000313" key="3">
    <source>
        <dbReference type="EMBL" id="ANQ09789.1"/>
    </source>
</evidence>
<sequence length="315" mass="37809">MNKLLSRPFRNARRIHTSVVRRDSDDTGPLIKKKRRFFDLKLFRQHLRRQKTEEIENEKREILKSCAKDPPENWNVRTFLTKIEIGENIDEIENAFKSWTDFITVTPKELYAMECLTNEQRRKIWKYVNQFNHGLYPEDSYDDFVRNFQAPPLENENKPWTKEDEEQFEFYLNYFDVNFGDPWLYISWKMKRTFDDVQNKYIELYLKKKNKNRKCEICLTKSTTPLLMNRKFKLDPPFLFFIPSSVNFPPMTIYDYCKKKESLSVSNQSGNSGNETALRDSSSHQRPVEDDALYPSYGSFIFSPPYLRYVDKACF</sequence>
<dbReference type="InterPro" id="IPR009057">
    <property type="entry name" value="Homeodomain-like_sf"/>
</dbReference>
<reference evidence="4" key="1">
    <citation type="submission" date="2016-06" db="EMBL/GenBank/DDBJ databases">
        <title>First high quality genome sequence of Plasmodium coatneyi using continuous long reads from single molecule, real-time sequencing.</title>
        <authorList>
            <person name="Chien J.-T."/>
            <person name="Pakala S.B."/>
            <person name="Geraldo J.A."/>
            <person name="Lapp S.A."/>
            <person name="Barnwell J.W."/>
            <person name="Kissinger J.C."/>
            <person name="Galinski M.R."/>
            <person name="Humphrey J.C."/>
        </authorList>
    </citation>
    <scope>NUCLEOTIDE SEQUENCE [LARGE SCALE GENOMIC DNA]</scope>
    <source>
        <strain evidence="4">Hackeri</strain>
    </source>
</reference>
<dbReference type="SUPFAM" id="SSF46689">
    <property type="entry name" value="Homeodomain-like"/>
    <property type="match status" value="1"/>
</dbReference>
<proteinExistence type="predicted"/>
<dbReference type="AlphaFoldDB" id="A0A1B1E4T3"/>
<evidence type="ECO:0000256" key="1">
    <source>
        <dbReference type="SAM" id="MobiDB-lite"/>
    </source>
</evidence>
<dbReference type="OrthoDB" id="408360at2759"/>
<dbReference type="GeneID" id="30910551"/>
<feature type="compositionally biased region" description="Basic and acidic residues" evidence="1">
    <location>
        <begin position="277"/>
        <end position="287"/>
    </location>
</feature>
<evidence type="ECO:0000259" key="2">
    <source>
        <dbReference type="Pfam" id="PF09597"/>
    </source>
</evidence>
<accession>A0A1B1E4T3</accession>
<dbReference type="RefSeq" id="XP_019916484.1">
    <property type="nucleotide sequence ID" value="XM_020060611.1"/>
</dbReference>
<feature type="region of interest" description="Disordered" evidence="1">
    <location>
        <begin position="267"/>
        <end position="287"/>
    </location>
</feature>
<evidence type="ECO:0000313" key="4">
    <source>
        <dbReference type="Proteomes" id="UP000092716"/>
    </source>
</evidence>
<dbReference type="KEGG" id="pcot:PCOAH_00038200"/>